<evidence type="ECO:0000256" key="1">
    <source>
        <dbReference type="SAM" id="MobiDB-lite"/>
    </source>
</evidence>
<comment type="caution">
    <text evidence="3">The sequence shown here is derived from an EMBL/GenBank/DDBJ whole genome shotgun (WGS) entry which is preliminary data.</text>
</comment>
<keyword evidence="4" id="KW-1185">Reference proteome</keyword>
<reference evidence="3" key="1">
    <citation type="submission" date="2021-03" db="EMBL/GenBank/DDBJ databases">
        <authorList>
            <person name="Bekaert M."/>
        </authorList>
    </citation>
    <scope>NUCLEOTIDE SEQUENCE</scope>
</reference>
<dbReference type="Proteomes" id="UP000683360">
    <property type="component" value="Unassembled WGS sequence"/>
</dbReference>
<gene>
    <name evidence="3" type="ORF">MEDL_23982</name>
</gene>
<sequence>MWGHDQEDLDVKCAVVKIEQNRTYVTEQDNGLPSFESGDHIIDRRNENNICYHHHAIVTDLQICSEVKFKRNVEITKVQMANQEEPRKRLSKNDEPCHIMQNHKTCTETSQNYARSLVNGSEKLKISKVEHDIKGGIKYGLIESIKQFLNKVGNFDLMTTTRSGGKLRLTLLLLLMLSTAHSKPVDKMEFSSVYASSSGSISCHEMGKYVCMYSTEIRNMTCNSLKLLTRPHTCIRVICYDAKQQICCRQTIYNFSSHLFQKYYGTELHNPAMQMFLEGYSLLLRTTVKIAVAVLVWMTFSAVKQYKEMEKVITWMEILGEKHIFFTETATANHLTYFERLGLLLRHFSCMIAGICVLAIYANDVLTKKEVILRKRSIKVKSFEEGHVDCVMSEESLLTIKDNTGESFLKVQEVEEVKDIHEQDENIYELLLEKCKEKISTKDKIVYLSNTVQTENYRKPMETDIHEETSAKAVVNRSFSETDGMNNHNKDPNDLSDSSRLSINDFREDQEFGVTENGYNIRLCTETSEIEPMRSEISFCRSFEVDGNVSPVGHCTCHADENSGREKVWLTLMVTCQIQR</sequence>
<evidence type="ECO:0000313" key="3">
    <source>
        <dbReference type="EMBL" id="CAG2209873.1"/>
    </source>
</evidence>
<proteinExistence type="predicted"/>
<keyword evidence="2" id="KW-1133">Transmembrane helix</keyword>
<dbReference type="AlphaFoldDB" id="A0A8S3RYM7"/>
<evidence type="ECO:0000313" key="4">
    <source>
        <dbReference type="Proteomes" id="UP000683360"/>
    </source>
</evidence>
<keyword evidence="2" id="KW-0812">Transmembrane</keyword>
<feature type="transmembrane region" description="Helical" evidence="2">
    <location>
        <begin position="344"/>
        <end position="366"/>
    </location>
</feature>
<feature type="region of interest" description="Disordered" evidence="1">
    <location>
        <begin position="479"/>
        <end position="500"/>
    </location>
</feature>
<evidence type="ECO:0000256" key="2">
    <source>
        <dbReference type="SAM" id="Phobius"/>
    </source>
</evidence>
<organism evidence="3 4">
    <name type="scientific">Mytilus edulis</name>
    <name type="common">Blue mussel</name>
    <dbReference type="NCBI Taxonomy" id="6550"/>
    <lineage>
        <taxon>Eukaryota</taxon>
        <taxon>Metazoa</taxon>
        <taxon>Spiralia</taxon>
        <taxon>Lophotrochozoa</taxon>
        <taxon>Mollusca</taxon>
        <taxon>Bivalvia</taxon>
        <taxon>Autobranchia</taxon>
        <taxon>Pteriomorphia</taxon>
        <taxon>Mytilida</taxon>
        <taxon>Mytiloidea</taxon>
        <taxon>Mytilidae</taxon>
        <taxon>Mytilinae</taxon>
        <taxon>Mytilus</taxon>
    </lineage>
</organism>
<protein>
    <submittedName>
        <fullName evidence="3">Uncharacterized protein</fullName>
    </submittedName>
</protein>
<accession>A0A8S3RYM7</accession>
<keyword evidence="2" id="KW-0472">Membrane</keyword>
<name>A0A8S3RYM7_MYTED</name>
<feature type="transmembrane region" description="Helical" evidence="2">
    <location>
        <begin position="282"/>
        <end position="300"/>
    </location>
</feature>
<dbReference type="EMBL" id="CAJPWZ010001215">
    <property type="protein sequence ID" value="CAG2209873.1"/>
    <property type="molecule type" value="Genomic_DNA"/>
</dbReference>